<dbReference type="InterPro" id="IPR002686">
    <property type="entry name" value="Transposase_17"/>
</dbReference>
<protein>
    <submittedName>
        <fullName evidence="2">REP element-mobilizing transposase RayT</fullName>
    </submittedName>
</protein>
<reference evidence="3" key="1">
    <citation type="submission" date="2016-10" db="EMBL/GenBank/DDBJ databases">
        <authorList>
            <person name="Varghese N."/>
            <person name="Submissions S."/>
        </authorList>
    </citation>
    <scope>NUCLEOTIDE SEQUENCE [LARGE SCALE GENOMIC DNA]</scope>
    <source>
        <strain evidence="3">DSM 5918</strain>
    </source>
</reference>
<accession>A0A1I3U1X9</accession>
<evidence type="ECO:0000259" key="1">
    <source>
        <dbReference type="PROSITE" id="PS50943"/>
    </source>
</evidence>
<dbReference type="PANTHER" id="PTHR34322:SF2">
    <property type="entry name" value="TRANSPOSASE IS200-LIKE DOMAIN-CONTAINING PROTEIN"/>
    <property type="match status" value="1"/>
</dbReference>
<evidence type="ECO:0000313" key="3">
    <source>
        <dbReference type="Proteomes" id="UP000198635"/>
    </source>
</evidence>
<dbReference type="GO" id="GO:0003677">
    <property type="term" value="F:DNA binding"/>
    <property type="evidence" value="ECO:0007669"/>
    <property type="project" value="InterPro"/>
</dbReference>
<dbReference type="Pfam" id="PF01797">
    <property type="entry name" value="Y1_Tnp"/>
    <property type="match status" value="1"/>
</dbReference>
<dbReference type="SUPFAM" id="SSF47413">
    <property type="entry name" value="lambda repressor-like DNA-binding domains"/>
    <property type="match status" value="1"/>
</dbReference>
<dbReference type="CDD" id="cd00093">
    <property type="entry name" value="HTH_XRE"/>
    <property type="match status" value="1"/>
</dbReference>
<dbReference type="Gene3D" id="3.30.70.1290">
    <property type="entry name" value="Transposase IS200-like"/>
    <property type="match status" value="1"/>
</dbReference>
<dbReference type="InterPro" id="IPR036515">
    <property type="entry name" value="Transposase_17_sf"/>
</dbReference>
<dbReference type="AlphaFoldDB" id="A0A1I3U1X9"/>
<name>A0A1I3U1X9_9BACT</name>
<dbReference type="OrthoDB" id="5469829at2"/>
<feature type="domain" description="HTH cro/C1-type" evidence="1">
    <location>
        <begin position="249"/>
        <end position="279"/>
    </location>
</feature>
<keyword evidence="3" id="KW-1185">Reference proteome</keyword>
<proteinExistence type="predicted"/>
<dbReference type="GO" id="GO:0006313">
    <property type="term" value="P:DNA transposition"/>
    <property type="evidence" value="ECO:0007669"/>
    <property type="project" value="InterPro"/>
</dbReference>
<dbReference type="GO" id="GO:0004803">
    <property type="term" value="F:transposase activity"/>
    <property type="evidence" value="ECO:0007669"/>
    <property type="project" value="InterPro"/>
</dbReference>
<dbReference type="EMBL" id="FORX01000006">
    <property type="protein sequence ID" value="SFJ75787.1"/>
    <property type="molecule type" value="Genomic_DNA"/>
</dbReference>
<gene>
    <name evidence="2" type="ORF">SAMN04488082_106160</name>
</gene>
<dbReference type="RefSeq" id="WP_092374075.1">
    <property type="nucleotide sequence ID" value="NZ_FORX01000006.1"/>
</dbReference>
<dbReference type="InterPro" id="IPR010982">
    <property type="entry name" value="Lambda_DNA-bd_dom_sf"/>
</dbReference>
<dbReference type="PANTHER" id="PTHR34322">
    <property type="entry name" value="TRANSPOSASE, Y1_TNP DOMAIN-CONTAINING"/>
    <property type="match status" value="1"/>
</dbReference>
<dbReference type="InterPro" id="IPR001387">
    <property type="entry name" value="Cro/C1-type_HTH"/>
</dbReference>
<dbReference type="PROSITE" id="PS50943">
    <property type="entry name" value="HTH_CROC1"/>
    <property type="match status" value="1"/>
</dbReference>
<dbReference type="SUPFAM" id="SSF143422">
    <property type="entry name" value="Transposase IS200-like"/>
    <property type="match status" value="1"/>
</dbReference>
<sequence length="287" mass="32841">MARPLRIEFPGAIYHVTSRGNAQAAIFADDVDRNTFLAVLRQTLRRFNVLCHPYCLTTNHFHLLLETPDANLSKAMRQFNSVYTQAFNRRHGRVGHVLQGRFKAIVVDREAYLLELCRYVVLNPVRAGMVKDLGKYSWSSYRANAGFDKVPEFLSVDWILEHFGLDRKSAHMEYRRFIKAGMDAKDSPWDELKGQCFLGEDAFLEKLFPMLREKSALKEVPRTQRFAGRPSLENILADTGTMEVRGSAIAKVCLEFGYTQAQVAAATGLHYSTVSRILRREDSRFKI</sequence>
<evidence type="ECO:0000313" key="2">
    <source>
        <dbReference type="EMBL" id="SFJ75787.1"/>
    </source>
</evidence>
<organism evidence="2 3">
    <name type="scientific">Desulfomicrobium apsheronum</name>
    <dbReference type="NCBI Taxonomy" id="52560"/>
    <lineage>
        <taxon>Bacteria</taxon>
        <taxon>Pseudomonadati</taxon>
        <taxon>Thermodesulfobacteriota</taxon>
        <taxon>Desulfovibrionia</taxon>
        <taxon>Desulfovibrionales</taxon>
        <taxon>Desulfomicrobiaceae</taxon>
        <taxon>Desulfomicrobium</taxon>
    </lineage>
</organism>
<dbReference type="SMART" id="SM01321">
    <property type="entry name" value="Y1_Tnp"/>
    <property type="match status" value="1"/>
</dbReference>
<dbReference type="Proteomes" id="UP000198635">
    <property type="component" value="Unassembled WGS sequence"/>
</dbReference>
<dbReference type="STRING" id="52560.SAMN04488082_106160"/>